<dbReference type="AlphaFoldDB" id="A0A368C7U2"/>
<reference evidence="1 2" key="1">
    <citation type="journal article" date="2018" name="Microbiome">
        <title>Fine metagenomic profile of the Mediterranean stratified and mixed water columns revealed by assembly and recruitment.</title>
        <authorList>
            <person name="Haro-Moreno J.M."/>
            <person name="Lopez-Perez M."/>
            <person name="De La Torre J.R."/>
            <person name="Picazo A."/>
            <person name="Camacho A."/>
            <person name="Rodriguez-Valera F."/>
        </authorList>
    </citation>
    <scope>NUCLEOTIDE SEQUENCE [LARGE SCALE GENOMIC DNA]</scope>
    <source>
        <strain evidence="1">MED-G78</strain>
    </source>
</reference>
<dbReference type="InterPro" id="IPR008886">
    <property type="entry name" value="UPF0227/Esterase_YqiA"/>
</dbReference>
<dbReference type="Pfam" id="PF05728">
    <property type="entry name" value="UPF0227"/>
    <property type="match status" value="1"/>
</dbReference>
<protein>
    <submittedName>
        <fullName evidence="1">Esterase</fullName>
    </submittedName>
</protein>
<evidence type="ECO:0000313" key="1">
    <source>
        <dbReference type="EMBL" id="RCL45177.1"/>
    </source>
</evidence>
<comment type="caution">
    <text evidence="1">The sequence shown here is derived from an EMBL/GenBank/DDBJ whole genome shotgun (WGS) entry which is preliminary data.</text>
</comment>
<dbReference type="InterPro" id="IPR029058">
    <property type="entry name" value="AB_hydrolase_fold"/>
</dbReference>
<organism evidence="1 2">
    <name type="scientific">SAR86 cluster bacterium</name>
    <dbReference type="NCBI Taxonomy" id="2030880"/>
    <lineage>
        <taxon>Bacteria</taxon>
        <taxon>Pseudomonadati</taxon>
        <taxon>Pseudomonadota</taxon>
        <taxon>Gammaproteobacteria</taxon>
        <taxon>SAR86 cluster</taxon>
    </lineage>
</organism>
<evidence type="ECO:0000313" key="2">
    <source>
        <dbReference type="Proteomes" id="UP000252915"/>
    </source>
</evidence>
<dbReference type="SUPFAM" id="SSF53474">
    <property type="entry name" value="alpha/beta-Hydrolases"/>
    <property type="match status" value="1"/>
</dbReference>
<sequence length="191" mass="21910">MIKSIFYFHGFMSSADSTKAQIFKEYIVKNHKNIKLYIPNIADKFTEAIPQLNKLIEESNSNEMVFMGSSLGGFFATHYAECFKSKAVVINPAIKPSDGLKMYLGDNENYANGNKFELTKDDIDAIKALEVDFIKNPKNYLLLCESDDEVLNYLDAVRFYKASYQDISFGGDHSYSRFKEKLEIIKKFIKI</sequence>
<name>A0A368C7U2_9GAMM</name>
<accession>A0A368C7U2</accession>
<dbReference type="Gene3D" id="3.40.50.1820">
    <property type="entry name" value="alpha/beta hydrolase"/>
    <property type="match status" value="1"/>
</dbReference>
<dbReference type="PANTHER" id="PTHR35602">
    <property type="entry name" value="ESTERASE YQIA-RELATED"/>
    <property type="match status" value="1"/>
</dbReference>
<dbReference type="Proteomes" id="UP000252915">
    <property type="component" value="Unassembled WGS sequence"/>
</dbReference>
<dbReference type="EMBL" id="QOPI01000004">
    <property type="protein sequence ID" value="RCL45177.1"/>
    <property type="molecule type" value="Genomic_DNA"/>
</dbReference>
<gene>
    <name evidence="1" type="ORF">DBW92_01375</name>
</gene>
<proteinExistence type="predicted"/>
<dbReference type="PANTHER" id="PTHR35602:SF3">
    <property type="entry name" value="ESTERASE YQIA"/>
    <property type="match status" value="1"/>
</dbReference>